<sequence length="134" mass="14873">MRAAIPDISAAIMSTVKALHEEGARNILVEDIYPVACMAIVITAASKDASGDTDPLDSDGCVKLVDDLSRLHNSILKEQVVAFAQKYSDDLSISLVETYSIRRDLMTNPQKYGFKYGTESMLRCRRSTWAIQDR</sequence>
<reference evidence="2 3" key="1">
    <citation type="submission" date="2024-09" db="EMBL/GenBank/DDBJ databases">
        <title>Chromosome-scale assembly of Riccia fluitans.</title>
        <authorList>
            <person name="Paukszto L."/>
            <person name="Sawicki J."/>
            <person name="Karawczyk K."/>
            <person name="Piernik-Szablinska J."/>
            <person name="Szczecinska M."/>
            <person name="Mazdziarz M."/>
        </authorList>
    </citation>
    <scope>NUCLEOTIDE SEQUENCE [LARGE SCALE GENOMIC DNA]</scope>
    <source>
        <strain evidence="2">Rf_01</strain>
        <tissue evidence="2">Aerial parts of the thallus</tissue>
    </source>
</reference>
<dbReference type="Proteomes" id="UP001605036">
    <property type="component" value="Unassembled WGS sequence"/>
</dbReference>
<comment type="similarity">
    <text evidence="1">Belongs to the 'GDSL' lipolytic enzyme family.</text>
</comment>
<accession>A0ABD1Z3Q4</accession>
<proteinExistence type="inferred from homology"/>
<evidence type="ECO:0000256" key="1">
    <source>
        <dbReference type="ARBA" id="ARBA00008668"/>
    </source>
</evidence>
<organism evidence="2 3">
    <name type="scientific">Riccia fluitans</name>
    <dbReference type="NCBI Taxonomy" id="41844"/>
    <lineage>
        <taxon>Eukaryota</taxon>
        <taxon>Viridiplantae</taxon>
        <taxon>Streptophyta</taxon>
        <taxon>Embryophyta</taxon>
        <taxon>Marchantiophyta</taxon>
        <taxon>Marchantiopsida</taxon>
        <taxon>Marchantiidae</taxon>
        <taxon>Marchantiales</taxon>
        <taxon>Ricciaceae</taxon>
        <taxon>Riccia</taxon>
    </lineage>
</organism>
<comment type="caution">
    <text evidence="2">The sequence shown here is derived from an EMBL/GenBank/DDBJ whole genome shotgun (WGS) entry which is preliminary data.</text>
</comment>
<evidence type="ECO:0000313" key="3">
    <source>
        <dbReference type="Proteomes" id="UP001605036"/>
    </source>
</evidence>
<name>A0ABD1Z3Q4_9MARC</name>
<keyword evidence="3" id="KW-1185">Reference proteome</keyword>
<dbReference type="PANTHER" id="PTHR22835:SF588">
    <property type="entry name" value="ALPHA-L-FUCOSIDASE 3"/>
    <property type="match status" value="1"/>
</dbReference>
<dbReference type="AlphaFoldDB" id="A0ABD1Z3Q4"/>
<dbReference type="InterPro" id="IPR036514">
    <property type="entry name" value="SGNH_hydro_sf"/>
</dbReference>
<protein>
    <submittedName>
        <fullName evidence="2">Uncharacterized protein</fullName>
    </submittedName>
</protein>
<gene>
    <name evidence="2" type="ORF">R1flu_009989</name>
</gene>
<dbReference type="Gene3D" id="3.40.50.1110">
    <property type="entry name" value="SGNH hydrolase"/>
    <property type="match status" value="1"/>
</dbReference>
<dbReference type="EMBL" id="JBHFFA010000002">
    <property type="protein sequence ID" value="KAL2642402.1"/>
    <property type="molecule type" value="Genomic_DNA"/>
</dbReference>
<evidence type="ECO:0000313" key="2">
    <source>
        <dbReference type="EMBL" id="KAL2642402.1"/>
    </source>
</evidence>
<dbReference type="PANTHER" id="PTHR22835">
    <property type="entry name" value="ZINC FINGER FYVE DOMAIN CONTAINING PROTEIN"/>
    <property type="match status" value="1"/>
</dbReference>